<protein>
    <submittedName>
        <fullName evidence="2 4">Uncharacterized protein</fullName>
    </submittedName>
</protein>
<dbReference type="WBParaSite" id="HPBE_0001990301-mRNA-1">
    <property type="protein sequence ID" value="HPBE_0001990301-mRNA-1"/>
    <property type="gene ID" value="HPBE_0001990301"/>
</dbReference>
<proteinExistence type="predicted"/>
<keyword evidence="3" id="KW-1185">Reference proteome</keyword>
<dbReference type="EMBL" id="UZAH01031704">
    <property type="protein sequence ID" value="VDP17295.1"/>
    <property type="molecule type" value="Genomic_DNA"/>
</dbReference>
<reference evidence="2 3" key="1">
    <citation type="submission" date="2018-11" db="EMBL/GenBank/DDBJ databases">
        <authorList>
            <consortium name="Pathogen Informatics"/>
        </authorList>
    </citation>
    <scope>NUCLEOTIDE SEQUENCE [LARGE SCALE GENOMIC DNA]</scope>
</reference>
<evidence type="ECO:0000313" key="3">
    <source>
        <dbReference type="Proteomes" id="UP000050761"/>
    </source>
</evidence>
<dbReference type="AlphaFoldDB" id="A0A183GCK3"/>
<evidence type="ECO:0000313" key="2">
    <source>
        <dbReference type="EMBL" id="VDP17295.1"/>
    </source>
</evidence>
<dbReference type="Proteomes" id="UP000050761">
    <property type="component" value="Unassembled WGS sequence"/>
</dbReference>
<sequence>MQPRAILRNPMRRLCVPRAGNVCRSTWDVVAAEEAQPPPGLHSGNCEPERLDPEDRFSSSRKKLLESEEVIPSCDKRPLGKQGSGPEVETRKGRGGVGEDQ</sequence>
<accession>A0A183GCK3</accession>
<gene>
    <name evidence="2" type="ORF">HPBE_LOCUS19902</name>
</gene>
<organism evidence="3 4">
    <name type="scientific">Heligmosomoides polygyrus</name>
    <name type="common">Parasitic roundworm</name>
    <dbReference type="NCBI Taxonomy" id="6339"/>
    <lineage>
        <taxon>Eukaryota</taxon>
        <taxon>Metazoa</taxon>
        <taxon>Ecdysozoa</taxon>
        <taxon>Nematoda</taxon>
        <taxon>Chromadorea</taxon>
        <taxon>Rhabditida</taxon>
        <taxon>Rhabditina</taxon>
        <taxon>Rhabditomorpha</taxon>
        <taxon>Strongyloidea</taxon>
        <taxon>Heligmosomidae</taxon>
        <taxon>Heligmosomoides</taxon>
    </lineage>
</organism>
<evidence type="ECO:0000256" key="1">
    <source>
        <dbReference type="SAM" id="MobiDB-lite"/>
    </source>
</evidence>
<feature type="region of interest" description="Disordered" evidence="1">
    <location>
        <begin position="34"/>
        <end position="101"/>
    </location>
</feature>
<accession>A0A3P8CFT5</accession>
<reference evidence="4" key="2">
    <citation type="submission" date="2019-09" db="UniProtKB">
        <authorList>
            <consortium name="WormBaseParasite"/>
        </authorList>
    </citation>
    <scope>IDENTIFICATION</scope>
</reference>
<evidence type="ECO:0000313" key="4">
    <source>
        <dbReference type="WBParaSite" id="HPBE_0001990301-mRNA-1"/>
    </source>
</evidence>
<name>A0A183GCK3_HELPZ</name>
<feature type="compositionally biased region" description="Basic and acidic residues" evidence="1">
    <location>
        <begin position="47"/>
        <end position="66"/>
    </location>
</feature>